<keyword evidence="3" id="KW-1185">Reference proteome</keyword>
<sequence length="151" mass="16480">MGSQGPRIIDLDASNHISGNEVVFSSISSSKFLHLISLANGSKMVSKGIGQDRNTGQLIGKGHESRGLYYLSNNPSTLCFASVSPKLLHNHLGHPSLAKLKLMVPSLNKLSILECEFCQLGKHARSTFPNQVNKRCNSPFSIVHLDIWEPS</sequence>
<dbReference type="Proteomes" id="UP000257109">
    <property type="component" value="Unassembled WGS sequence"/>
</dbReference>
<feature type="domain" description="GAG-pre-integrase" evidence="1">
    <location>
        <begin position="67"/>
        <end position="123"/>
    </location>
</feature>
<dbReference type="OrthoDB" id="1929700at2759"/>
<dbReference type="AlphaFoldDB" id="A0A371E5F9"/>
<dbReference type="InterPro" id="IPR025724">
    <property type="entry name" value="GAG-pre-integrase_dom"/>
</dbReference>
<protein>
    <recommendedName>
        <fullName evidence="1">GAG-pre-integrase domain-containing protein</fullName>
    </recommendedName>
</protein>
<gene>
    <name evidence="2" type="ORF">CR513_60571</name>
</gene>
<accession>A0A371E5F9</accession>
<proteinExistence type="predicted"/>
<evidence type="ECO:0000313" key="2">
    <source>
        <dbReference type="EMBL" id="RDX61217.1"/>
    </source>
</evidence>
<reference evidence="2" key="1">
    <citation type="submission" date="2018-05" db="EMBL/GenBank/DDBJ databases">
        <title>Draft genome of Mucuna pruriens seed.</title>
        <authorList>
            <person name="Nnadi N.E."/>
            <person name="Vos R."/>
            <person name="Hasami M.H."/>
            <person name="Devisetty U.K."/>
            <person name="Aguiy J.C."/>
        </authorList>
    </citation>
    <scope>NUCLEOTIDE SEQUENCE [LARGE SCALE GENOMIC DNA]</scope>
    <source>
        <strain evidence="2">JCA_2017</strain>
    </source>
</reference>
<dbReference type="Pfam" id="PF13976">
    <property type="entry name" value="gag_pre-integrs"/>
    <property type="match status" value="1"/>
</dbReference>
<dbReference type="EMBL" id="QJKJ01016274">
    <property type="protein sequence ID" value="RDX61217.1"/>
    <property type="molecule type" value="Genomic_DNA"/>
</dbReference>
<name>A0A371E5F9_MUCPR</name>
<evidence type="ECO:0000313" key="3">
    <source>
        <dbReference type="Proteomes" id="UP000257109"/>
    </source>
</evidence>
<organism evidence="2 3">
    <name type="scientific">Mucuna pruriens</name>
    <name type="common">Velvet bean</name>
    <name type="synonym">Dolichos pruriens</name>
    <dbReference type="NCBI Taxonomy" id="157652"/>
    <lineage>
        <taxon>Eukaryota</taxon>
        <taxon>Viridiplantae</taxon>
        <taxon>Streptophyta</taxon>
        <taxon>Embryophyta</taxon>
        <taxon>Tracheophyta</taxon>
        <taxon>Spermatophyta</taxon>
        <taxon>Magnoliopsida</taxon>
        <taxon>eudicotyledons</taxon>
        <taxon>Gunneridae</taxon>
        <taxon>Pentapetalae</taxon>
        <taxon>rosids</taxon>
        <taxon>fabids</taxon>
        <taxon>Fabales</taxon>
        <taxon>Fabaceae</taxon>
        <taxon>Papilionoideae</taxon>
        <taxon>50 kb inversion clade</taxon>
        <taxon>NPAAA clade</taxon>
        <taxon>indigoferoid/millettioid clade</taxon>
        <taxon>Phaseoleae</taxon>
        <taxon>Mucuna</taxon>
    </lineage>
</organism>
<feature type="non-terminal residue" evidence="2">
    <location>
        <position position="1"/>
    </location>
</feature>
<comment type="caution">
    <text evidence="2">The sequence shown here is derived from an EMBL/GenBank/DDBJ whole genome shotgun (WGS) entry which is preliminary data.</text>
</comment>
<evidence type="ECO:0000259" key="1">
    <source>
        <dbReference type="Pfam" id="PF13976"/>
    </source>
</evidence>